<protein>
    <submittedName>
        <fullName evidence="2">Uncharacterized protein</fullName>
    </submittedName>
</protein>
<sequence>MNEYGWGDAMPPTMACAGEAVTMVVIATAPVVRTAVVLLLIHVRMCELPFVLRRA</sequence>
<reference evidence="2" key="1">
    <citation type="journal article" date="2014" name="Int. J. Syst. Evol. Microbiol.">
        <title>Complete genome sequence of Corynebacterium casei LMG S-19264T (=DSM 44701T), isolated from a smear-ripened cheese.</title>
        <authorList>
            <consortium name="US DOE Joint Genome Institute (JGI-PGF)"/>
            <person name="Walter F."/>
            <person name="Albersmeier A."/>
            <person name="Kalinowski J."/>
            <person name="Ruckert C."/>
        </authorList>
    </citation>
    <scope>NUCLEOTIDE SEQUENCE</scope>
    <source>
        <strain evidence="2">JCM 4637</strain>
    </source>
</reference>
<evidence type="ECO:0000256" key="1">
    <source>
        <dbReference type="SAM" id="Phobius"/>
    </source>
</evidence>
<feature type="transmembrane region" description="Helical" evidence="1">
    <location>
        <begin position="20"/>
        <end position="43"/>
    </location>
</feature>
<keyword evidence="1" id="KW-0812">Transmembrane</keyword>
<dbReference type="Proteomes" id="UP000638353">
    <property type="component" value="Unassembled WGS sequence"/>
</dbReference>
<name>A0A918X6Q9_9ACTN</name>
<keyword evidence="1" id="KW-0472">Membrane</keyword>
<evidence type="ECO:0000313" key="2">
    <source>
        <dbReference type="EMBL" id="GHD15079.1"/>
    </source>
</evidence>
<comment type="caution">
    <text evidence="2">The sequence shown here is derived from an EMBL/GenBank/DDBJ whole genome shotgun (WGS) entry which is preliminary data.</text>
</comment>
<accession>A0A918X6Q9</accession>
<dbReference type="EMBL" id="BMVC01000022">
    <property type="protein sequence ID" value="GHD15079.1"/>
    <property type="molecule type" value="Genomic_DNA"/>
</dbReference>
<proteinExistence type="predicted"/>
<evidence type="ECO:0000313" key="3">
    <source>
        <dbReference type="Proteomes" id="UP000638353"/>
    </source>
</evidence>
<reference evidence="2" key="2">
    <citation type="submission" date="2020-09" db="EMBL/GenBank/DDBJ databases">
        <authorList>
            <person name="Sun Q."/>
            <person name="Ohkuma M."/>
        </authorList>
    </citation>
    <scope>NUCLEOTIDE SEQUENCE</scope>
    <source>
        <strain evidence="2">JCM 4637</strain>
    </source>
</reference>
<organism evidence="2 3">
    <name type="scientific">Streptomyces finlayi</name>
    <dbReference type="NCBI Taxonomy" id="67296"/>
    <lineage>
        <taxon>Bacteria</taxon>
        <taxon>Bacillati</taxon>
        <taxon>Actinomycetota</taxon>
        <taxon>Actinomycetes</taxon>
        <taxon>Kitasatosporales</taxon>
        <taxon>Streptomycetaceae</taxon>
        <taxon>Streptomyces</taxon>
    </lineage>
</organism>
<dbReference type="AlphaFoldDB" id="A0A918X6Q9"/>
<gene>
    <name evidence="2" type="ORF">GCM10010334_74790</name>
</gene>
<keyword evidence="1" id="KW-1133">Transmembrane helix</keyword>